<name>A0A6A6AWM4_9PEZI</name>
<evidence type="ECO:0000313" key="1">
    <source>
        <dbReference type="EMBL" id="KAF2136130.1"/>
    </source>
</evidence>
<accession>A0A6A6AWM4</accession>
<sequence>MAPASPLKVGLLVARIHQSWEQDTLVECIFHLWQRLSAKFQETGLISEENAIKSNLTTSDQHLLLKQAFVSQPRTSSSPHPLTNQPQASTALTFIGRHPSSHQSAYGVWIKPHHANPHKWRVELQLVSPTKSVQRESVADKAGKTVFLSAFHPRRAHEPGWYCPILDEYVSPSAKECAELAELSGLTQIELGGIVNSMNVRARNNDVKRVAVTKKRKFVSETEELGGKAGRAGAGRVVERERVVRECHPRVKRRRFVRGCRVGGAGTGSGEEAMGIKG</sequence>
<dbReference type="GeneID" id="54302897"/>
<gene>
    <name evidence="2" type="ORF">K452DRAFT_342041</name>
    <name evidence="1" type="ORF">K452DRAFT_344984</name>
</gene>
<proteinExistence type="predicted"/>
<dbReference type="EMBL" id="ML995512">
    <property type="protein sequence ID" value="KAF2136795.1"/>
    <property type="molecule type" value="Genomic_DNA"/>
</dbReference>
<protein>
    <submittedName>
        <fullName evidence="1">Uncharacterized protein</fullName>
    </submittedName>
</protein>
<dbReference type="AlphaFoldDB" id="A0A6A6AWM4"/>
<reference evidence="1" key="1">
    <citation type="journal article" date="2020" name="Stud. Mycol.">
        <title>101 Dothideomycetes genomes: a test case for predicting lifestyles and emergence of pathogens.</title>
        <authorList>
            <person name="Haridas S."/>
            <person name="Albert R."/>
            <person name="Binder M."/>
            <person name="Bloem J."/>
            <person name="Labutti K."/>
            <person name="Salamov A."/>
            <person name="Andreopoulos B."/>
            <person name="Baker S."/>
            <person name="Barry K."/>
            <person name="Bills G."/>
            <person name="Bluhm B."/>
            <person name="Cannon C."/>
            <person name="Castanera R."/>
            <person name="Culley D."/>
            <person name="Daum C."/>
            <person name="Ezra D."/>
            <person name="Gonzalez J."/>
            <person name="Henrissat B."/>
            <person name="Kuo A."/>
            <person name="Liang C."/>
            <person name="Lipzen A."/>
            <person name="Lutzoni F."/>
            <person name="Magnuson J."/>
            <person name="Mondo S."/>
            <person name="Nolan M."/>
            <person name="Ohm R."/>
            <person name="Pangilinan J."/>
            <person name="Park H.-J."/>
            <person name="Ramirez L."/>
            <person name="Alfaro M."/>
            <person name="Sun H."/>
            <person name="Tritt A."/>
            <person name="Yoshinaga Y."/>
            <person name="Zwiers L.-H."/>
            <person name="Turgeon B."/>
            <person name="Goodwin S."/>
            <person name="Spatafora J."/>
            <person name="Crous P."/>
            <person name="Grigoriev I."/>
        </authorList>
    </citation>
    <scope>NUCLEOTIDE SEQUENCE</scope>
    <source>
        <strain evidence="1">CBS 121167</strain>
    </source>
</reference>
<dbReference type="EMBL" id="ML995533">
    <property type="protein sequence ID" value="KAF2136130.1"/>
    <property type="molecule type" value="Genomic_DNA"/>
</dbReference>
<organism evidence="1 3">
    <name type="scientific">Aplosporella prunicola CBS 121167</name>
    <dbReference type="NCBI Taxonomy" id="1176127"/>
    <lineage>
        <taxon>Eukaryota</taxon>
        <taxon>Fungi</taxon>
        <taxon>Dikarya</taxon>
        <taxon>Ascomycota</taxon>
        <taxon>Pezizomycotina</taxon>
        <taxon>Dothideomycetes</taxon>
        <taxon>Dothideomycetes incertae sedis</taxon>
        <taxon>Botryosphaeriales</taxon>
        <taxon>Aplosporellaceae</taxon>
        <taxon>Aplosporella</taxon>
    </lineage>
</organism>
<evidence type="ECO:0000313" key="2">
    <source>
        <dbReference type="EMBL" id="KAF2136795.1"/>
    </source>
</evidence>
<dbReference type="Proteomes" id="UP000799438">
    <property type="component" value="Unassembled WGS sequence"/>
</dbReference>
<keyword evidence="3" id="KW-1185">Reference proteome</keyword>
<dbReference type="RefSeq" id="XP_033392513.1">
    <property type="nucleotide sequence ID" value="XM_033545391.1"/>
</dbReference>
<evidence type="ECO:0000313" key="3">
    <source>
        <dbReference type="Proteomes" id="UP000799438"/>
    </source>
</evidence>